<dbReference type="GO" id="GO:0006629">
    <property type="term" value="P:lipid metabolic process"/>
    <property type="evidence" value="ECO:0007669"/>
    <property type="project" value="InterPro"/>
</dbReference>
<dbReference type="PANTHER" id="PTHR13593:SF140">
    <property type="entry name" value="PLC-LIKE PHOSPHODIESTERASE"/>
    <property type="match status" value="1"/>
</dbReference>
<keyword evidence="4" id="KW-1185">Reference proteome</keyword>
<name>A0AAD6MYK3_9EURO</name>
<sequence length="457" mass="50045">MKIFTKILPLWALWILQNGMVTADDTTTSTTSETTTTSGTETTSTTSSTSDTSTSSGTSSNEAIFLTSETSVAIPTGGYITYTTTEIVSSVLNATTTGNSTATTTSATDVVIIGTGSSSSNSTATTSSSGVVNTQACNGYTELCSRQYSNITMVTAHNSPFVKKNNIASNQYYDVTTQLDDGIRMVSFEAHYYDDDIYLCHTSCDLLNMGTLEDYLKTVTKWIEKHPYDVVTVLIVNSDYVSPGNFTAPIEDSGLIDYVYEPWKIPMSLDDWPTLSDMILRGKRAVVFMDYEADQDEYPYILDEFSQMWETPFSPINRTFPCTVQRPTDITTAQAKKRMYMANHNLNLEVILDDIDILIPDGAQINVTNAVSGYGSLGLMANKCLAKWDRAPNFLLVDYYNDGNFPGSVFEVAAQMNNVTYNGDCCGTTSDALSGIHRLSNWCIGIIVFGASLSYLI</sequence>
<comment type="caution">
    <text evidence="3">The sequence shown here is derived from an EMBL/GenBank/DDBJ whole genome shotgun (WGS) entry which is preliminary data.</text>
</comment>
<accession>A0AAD6MYK3</accession>
<evidence type="ECO:0000256" key="2">
    <source>
        <dbReference type="SAM" id="SignalP"/>
    </source>
</evidence>
<protein>
    <submittedName>
        <fullName evidence="3">Tat pathway signal sequence</fullName>
    </submittedName>
</protein>
<reference evidence="3" key="2">
    <citation type="submission" date="2023-01" db="EMBL/GenBank/DDBJ databases">
        <authorList>
            <person name="Petersen C."/>
        </authorList>
    </citation>
    <scope>NUCLEOTIDE SEQUENCE</scope>
    <source>
        <strain evidence="3">IBT 17514</strain>
    </source>
</reference>
<dbReference type="InterPro" id="IPR051057">
    <property type="entry name" value="PI-PLC_domain"/>
</dbReference>
<gene>
    <name evidence="3" type="ORF">N7493_002282</name>
</gene>
<dbReference type="Pfam" id="PF26146">
    <property type="entry name" value="PI-PLC_X"/>
    <property type="match status" value="1"/>
</dbReference>
<dbReference type="PANTHER" id="PTHR13593">
    <property type="match status" value="1"/>
</dbReference>
<feature type="chain" id="PRO_5042274269" evidence="2">
    <location>
        <begin position="24"/>
        <end position="457"/>
    </location>
</feature>
<proteinExistence type="predicted"/>
<evidence type="ECO:0000256" key="1">
    <source>
        <dbReference type="SAM" id="MobiDB-lite"/>
    </source>
</evidence>
<evidence type="ECO:0000313" key="3">
    <source>
        <dbReference type="EMBL" id="KAJ5733496.1"/>
    </source>
</evidence>
<keyword evidence="2" id="KW-0732">Signal</keyword>
<organism evidence="3 4">
    <name type="scientific">Penicillium malachiteum</name>
    <dbReference type="NCBI Taxonomy" id="1324776"/>
    <lineage>
        <taxon>Eukaryota</taxon>
        <taxon>Fungi</taxon>
        <taxon>Dikarya</taxon>
        <taxon>Ascomycota</taxon>
        <taxon>Pezizomycotina</taxon>
        <taxon>Eurotiomycetes</taxon>
        <taxon>Eurotiomycetidae</taxon>
        <taxon>Eurotiales</taxon>
        <taxon>Aspergillaceae</taxon>
        <taxon>Penicillium</taxon>
    </lineage>
</organism>
<feature type="region of interest" description="Disordered" evidence="1">
    <location>
        <begin position="25"/>
        <end position="61"/>
    </location>
</feature>
<dbReference type="AlphaFoldDB" id="A0AAD6MYK3"/>
<reference evidence="3" key="1">
    <citation type="journal article" date="2023" name="IMA Fungus">
        <title>Comparative genomic study of the Penicillium genus elucidates a diverse pangenome and 15 lateral gene transfer events.</title>
        <authorList>
            <person name="Petersen C."/>
            <person name="Sorensen T."/>
            <person name="Nielsen M.R."/>
            <person name="Sondergaard T.E."/>
            <person name="Sorensen J.L."/>
            <person name="Fitzpatrick D.A."/>
            <person name="Frisvad J.C."/>
            <person name="Nielsen K.L."/>
        </authorList>
    </citation>
    <scope>NUCLEOTIDE SEQUENCE</scope>
    <source>
        <strain evidence="3">IBT 17514</strain>
    </source>
</reference>
<dbReference type="GO" id="GO:0008081">
    <property type="term" value="F:phosphoric diester hydrolase activity"/>
    <property type="evidence" value="ECO:0007669"/>
    <property type="project" value="InterPro"/>
</dbReference>
<feature type="signal peptide" evidence="2">
    <location>
        <begin position="1"/>
        <end position="23"/>
    </location>
</feature>
<dbReference type="SUPFAM" id="SSF51695">
    <property type="entry name" value="PLC-like phosphodiesterases"/>
    <property type="match status" value="1"/>
</dbReference>
<dbReference type="Proteomes" id="UP001215712">
    <property type="component" value="Unassembled WGS sequence"/>
</dbReference>
<feature type="compositionally biased region" description="Low complexity" evidence="1">
    <location>
        <begin position="25"/>
        <end position="60"/>
    </location>
</feature>
<dbReference type="Gene3D" id="3.20.20.190">
    <property type="entry name" value="Phosphatidylinositol (PI) phosphodiesterase"/>
    <property type="match status" value="1"/>
</dbReference>
<dbReference type="InterPro" id="IPR017946">
    <property type="entry name" value="PLC-like_Pdiesterase_TIM-brl"/>
</dbReference>
<evidence type="ECO:0000313" key="4">
    <source>
        <dbReference type="Proteomes" id="UP001215712"/>
    </source>
</evidence>
<dbReference type="EMBL" id="JAQJAN010000003">
    <property type="protein sequence ID" value="KAJ5733496.1"/>
    <property type="molecule type" value="Genomic_DNA"/>
</dbReference>